<organism evidence="2 3">
    <name type="scientific">Klebsiella pneumoniae</name>
    <dbReference type="NCBI Taxonomy" id="573"/>
    <lineage>
        <taxon>Bacteria</taxon>
        <taxon>Pseudomonadati</taxon>
        <taxon>Pseudomonadota</taxon>
        <taxon>Gammaproteobacteria</taxon>
        <taxon>Enterobacterales</taxon>
        <taxon>Enterobacteriaceae</taxon>
        <taxon>Klebsiella/Raoultella group</taxon>
        <taxon>Klebsiella</taxon>
        <taxon>Klebsiella pneumoniae complex</taxon>
    </lineage>
</organism>
<dbReference type="Pfam" id="PF01738">
    <property type="entry name" value="DLH"/>
    <property type="match status" value="1"/>
</dbReference>
<dbReference type="EMBL" id="NDBK01000064">
    <property type="protein sequence ID" value="OVF70876.1"/>
    <property type="molecule type" value="Genomic_DNA"/>
</dbReference>
<dbReference type="InterPro" id="IPR005152">
    <property type="entry name" value="Lipase_secreted"/>
</dbReference>
<protein>
    <submittedName>
        <fullName evidence="2">Lipase</fullName>
    </submittedName>
</protein>
<evidence type="ECO:0000259" key="1">
    <source>
        <dbReference type="Pfam" id="PF01738"/>
    </source>
</evidence>
<comment type="caution">
    <text evidence="2">The sequence shown here is derived from an EMBL/GenBank/DDBJ whole genome shotgun (WGS) entry which is preliminary data.</text>
</comment>
<evidence type="ECO:0000313" key="3">
    <source>
        <dbReference type="Proteomes" id="UP000196447"/>
    </source>
</evidence>
<dbReference type="GO" id="GO:0004806">
    <property type="term" value="F:triacylglycerol lipase activity"/>
    <property type="evidence" value="ECO:0007669"/>
    <property type="project" value="InterPro"/>
</dbReference>
<dbReference type="Gene3D" id="3.40.50.1820">
    <property type="entry name" value="alpha/beta hydrolase"/>
    <property type="match status" value="1"/>
</dbReference>
<proteinExistence type="predicted"/>
<dbReference type="Pfam" id="PF03583">
    <property type="entry name" value="LIP"/>
    <property type="match status" value="1"/>
</dbReference>
<dbReference type="AlphaFoldDB" id="A0A422ZRM6"/>
<dbReference type="PANTHER" id="PTHR34853:SF1">
    <property type="entry name" value="LIPASE 5"/>
    <property type="match status" value="1"/>
</dbReference>
<dbReference type="GO" id="GO:0016042">
    <property type="term" value="P:lipid catabolic process"/>
    <property type="evidence" value="ECO:0007669"/>
    <property type="project" value="InterPro"/>
</dbReference>
<dbReference type="Proteomes" id="UP000196447">
    <property type="component" value="Unassembled WGS sequence"/>
</dbReference>
<feature type="domain" description="Dienelactone hydrolase" evidence="1">
    <location>
        <begin position="336"/>
        <end position="384"/>
    </location>
</feature>
<gene>
    <name evidence="2" type="ORF">B5L96_14375</name>
</gene>
<reference evidence="2 3" key="1">
    <citation type="submission" date="2017-03" db="EMBL/GenBank/DDBJ databases">
        <authorList>
            <person name="Fouts D."/>
            <person name="Stalin M.J."/>
            <person name="Chen L."/>
            <person name="Wright M."/>
            <person name="Sutton G."/>
            <person name="Nguyen K."/>
            <person name="Vanduin D."/>
            <person name="Rojas L."/>
            <person name="Hujer A."/>
            <person name="Hujer K."/>
            <person name="Bonomo R."/>
            <person name="Kreiswirth B."/>
            <person name="Adams M."/>
        </authorList>
    </citation>
    <scope>NUCLEOTIDE SEQUENCE [LARGE SCALE GENOMIC DNA]</scope>
    <source>
        <strain evidence="2 3">39383</strain>
    </source>
</reference>
<name>A0A422ZRM6_KLEPN</name>
<evidence type="ECO:0000313" key="2">
    <source>
        <dbReference type="EMBL" id="OVF70876.1"/>
    </source>
</evidence>
<dbReference type="SUPFAM" id="SSF53474">
    <property type="entry name" value="alpha/beta-Hydrolases"/>
    <property type="match status" value="1"/>
</dbReference>
<sequence length="405" mass="43513">MPVGTGLFKVAGVLPSVLHAHYNKRGKAMYLKKLVNQSLVVFTLISPLTSIAIAKTGTVVTKMPLDPAHGLLEAKSQYRIEYTAVDGVRGKGERTDSAAVFIPFGPEPEGGWPVIVWTHGTVGINSDCAPSLNTRTARDSQYLNTWLSLGYAVVAPDYPGLGSDGMHHYLNAQGEGWSVLDGIRAALTEFPLKNELVLVGQSQGAHAAFAAAGYQPTYAPELNIIGTVLTGTPYFSAESDVASLFTKSDDKNQSSGDPEIPYIFYIWQSAADTNPTLKAENYFQNAALAQLDEAKALCITPLTQKVMHNRLNMNNSLTPNIQSLLTNALPSLSYPTLKITHPVFIGIGGDDINVPTAMQQQFAKDVQAAGTHTNIHLYPGLDHSGAVNPSLRDSVPFVLGLKDKP</sequence>
<dbReference type="PANTHER" id="PTHR34853">
    <property type="match status" value="1"/>
</dbReference>
<dbReference type="InterPro" id="IPR002925">
    <property type="entry name" value="Dienelactn_hydro"/>
</dbReference>
<dbReference type="InterPro" id="IPR029058">
    <property type="entry name" value="AB_hydrolase_fold"/>
</dbReference>
<dbReference type="PIRSF" id="PIRSF029171">
    <property type="entry name" value="Esterase_LipA"/>
    <property type="match status" value="1"/>
</dbReference>
<accession>A0A422ZRM6</accession>